<feature type="transmembrane region" description="Helical" evidence="1">
    <location>
        <begin position="32"/>
        <end position="49"/>
    </location>
</feature>
<keyword evidence="1" id="KW-0472">Membrane</keyword>
<dbReference type="Proteomes" id="UP000017836">
    <property type="component" value="Unassembled WGS sequence"/>
</dbReference>
<feature type="transmembrane region" description="Helical" evidence="1">
    <location>
        <begin position="55"/>
        <end position="74"/>
    </location>
</feature>
<dbReference type="AlphaFoldDB" id="W1PH56"/>
<protein>
    <submittedName>
        <fullName evidence="2">Uncharacterized protein</fullName>
    </submittedName>
</protein>
<gene>
    <name evidence="2" type="ORF">AMTR_s00016p00258160</name>
</gene>
<keyword evidence="1" id="KW-0812">Transmembrane</keyword>
<name>W1PH56_AMBTC</name>
<proteinExistence type="predicted"/>
<evidence type="ECO:0000313" key="3">
    <source>
        <dbReference type="Proteomes" id="UP000017836"/>
    </source>
</evidence>
<dbReference type="EMBL" id="KI393908">
    <property type="protein sequence ID" value="ERN06440.1"/>
    <property type="molecule type" value="Genomic_DNA"/>
</dbReference>
<keyword evidence="3" id="KW-1185">Reference proteome</keyword>
<sequence length="105" mass="11478">MDNRFCLRNQSAARLAIPLLAVGVLHRQSRSITFVILLLGSGVCLGSFLRSITLVIMLLAVVFASAPLAVNHFLPFRSWQWKCVDSALFCGQSLLPFCSLLAVEG</sequence>
<reference evidence="3" key="1">
    <citation type="journal article" date="2013" name="Science">
        <title>The Amborella genome and the evolution of flowering plants.</title>
        <authorList>
            <consortium name="Amborella Genome Project"/>
        </authorList>
    </citation>
    <scope>NUCLEOTIDE SEQUENCE [LARGE SCALE GENOMIC DNA]</scope>
</reference>
<organism evidence="2 3">
    <name type="scientific">Amborella trichopoda</name>
    <dbReference type="NCBI Taxonomy" id="13333"/>
    <lineage>
        <taxon>Eukaryota</taxon>
        <taxon>Viridiplantae</taxon>
        <taxon>Streptophyta</taxon>
        <taxon>Embryophyta</taxon>
        <taxon>Tracheophyta</taxon>
        <taxon>Spermatophyta</taxon>
        <taxon>Magnoliopsida</taxon>
        <taxon>Amborellales</taxon>
        <taxon>Amborellaceae</taxon>
        <taxon>Amborella</taxon>
    </lineage>
</organism>
<evidence type="ECO:0000313" key="2">
    <source>
        <dbReference type="EMBL" id="ERN06440.1"/>
    </source>
</evidence>
<dbReference type="HOGENOM" id="CLU_2240207_0_0_1"/>
<dbReference type="Gramene" id="ERN06440">
    <property type="protein sequence ID" value="ERN06440"/>
    <property type="gene ID" value="AMTR_s00016p00258160"/>
</dbReference>
<keyword evidence="1" id="KW-1133">Transmembrane helix</keyword>
<evidence type="ECO:0000256" key="1">
    <source>
        <dbReference type="SAM" id="Phobius"/>
    </source>
</evidence>
<accession>W1PH56</accession>